<evidence type="ECO:0000256" key="4">
    <source>
        <dbReference type="ARBA" id="ARBA00023136"/>
    </source>
</evidence>
<dbReference type="InterPro" id="IPR004837">
    <property type="entry name" value="NaCa_Exmemb"/>
</dbReference>
<evidence type="ECO:0000256" key="3">
    <source>
        <dbReference type="ARBA" id="ARBA00022989"/>
    </source>
</evidence>
<evidence type="ECO:0000256" key="5">
    <source>
        <dbReference type="SAM" id="Phobius"/>
    </source>
</evidence>
<feature type="transmembrane region" description="Helical" evidence="5">
    <location>
        <begin position="6"/>
        <end position="28"/>
    </location>
</feature>
<proteinExistence type="predicted"/>
<comment type="subcellular location">
    <subcellularLocation>
        <location evidence="1">Membrane</location>
        <topology evidence="1">Multi-pass membrane protein</topology>
    </subcellularLocation>
</comment>
<feature type="transmembrane region" description="Helical" evidence="5">
    <location>
        <begin position="105"/>
        <end position="122"/>
    </location>
</feature>
<dbReference type="GO" id="GO:0008273">
    <property type="term" value="F:calcium, potassium:sodium antiporter activity"/>
    <property type="evidence" value="ECO:0007669"/>
    <property type="project" value="TreeGrafter"/>
</dbReference>
<feature type="transmembrane region" description="Helical" evidence="5">
    <location>
        <begin position="203"/>
        <end position="226"/>
    </location>
</feature>
<dbReference type="InterPro" id="IPR044880">
    <property type="entry name" value="NCX_ion-bd_dom_sf"/>
</dbReference>
<sequence>MILIYLVIFSLCLFIIIKSGALLVKTLVNISHYLGLSKYAIAFILMAFATSVPELFIGLSSAFNKTPAISLGNIIGANIINLTLALGLVILAAKGINITNQTAKKDGWIIFFLALLPILLVFDSQLSRLDGLVLLLFFFWYISRLLKQKEKFSKTLNSLKYNISQFKAFIKDTGLFVIGLILLLGAAWGLVLTASLVAKDLNLSLIFIGLVLVAIGTTLPEISFGFRSVLLKHEEMTLGNFIGSVSFNSLFVLGLVAVIYPIQVNDFSLLLISALFLALSLIVFNIFLRTKERLSYREGIILLIIYGLF</sequence>
<dbReference type="GO" id="GO:0005262">
    <property type="term" value="F:calcium channel activity"/>
    <property type="evidence" value="ECO:0007669"/>
    <property type="project" value="TreeGrafter"/>
</dbReference>
<keyword evidence="3 5" id="KW-1133">Transmembrane helix</keyword>
<keyword evidence="2 5" id="KW-0812">Transmembrane</keyword>
<dbReference type="InterPro" id="IPR004481">
    <property type="entry name" value="K/Na/Ca-exchanger"/>
</dbReference>
<dbReference type="GO" id="GO:0006874">
    <property type="term" value="P:intracellular calcium ion homeostasis"/>
    <property type="evidence" value="ECO:0007669"/>
    <property type="project" value="TreeGrafter"/>
</dbReference>
<evidence type="ECO:0000259" key="6">
    <source>
        <dbReference type="Pfam" id="PF01699"/>
    </source>
</evidence>
<feature type="transmembrane region" description="Helical" evidence="5">
    <location>
        <begin position="175"/>
        <end position="197"/>
    </location>
</feature>
<feature type="transmembrane region" description="Helical" evidence="5">
    <location>
        <begin position="238"/>
        <end position="262"/>
    </location>
</feature>
<reference evidence="7 8" key="1">
    <citation type="journal article" date="2016" name="Nat. Commun.">
        <title>Thousands of microbial genomes shed light on interconnected biogeochemical processes in an aquifer system.</title>
        <authorList>
            <person name="Anantharaman K."/>
            <person name="Brown C.T."/>
            <person name="Hug L.A."/>
            <person name="Sharon I."/>
            <person name="Castelle C.J."/>
            <person name="Probst A.J."/>
            <person name="Thomas B.C."/>
            <person name="Singh A."/>
            <person name="Wilkins M.J."/>
            <person name="Karaoz U."/>
            <person name="Brodie E.L."/>
            <person name="Williams K.H."/>
            <person name="Hubbard S.S."/>
            <person name="Banfield J.F."/>
        </authorList>
    </citation>
    <scope>NUCLEOTIDE SEQUENCE [LARGE SCALE GENOMIC DNA]</scope>
</reference>
<feature type="transmembrane region" description="Helical" evidence="5">
    <location>
        <begin position="40"/>
        <end position="63"/>
    </location>
</feature>
<dbReference type="PANTHER" id="PTHR10846">
    <property type="entry name" value="SODIUM/POTASSIUM/CALCIUM EXCHANGER"/>
    <property type="match status" value="1"/>
</dbReference>
<gene>
    <name evidence="7" type="ORF">A2815_01495</name>
</gene>
<evidence type="ECO:0000256" key="2">
    <source>
        <dbReference type="ARBA" id="ARBA00022692"/>
    </source>
</evidence>
<dbReference type="Proteomes" id="UP000176974">
    <property type="component" value="Unassembled WGS sequence"/>
</dbReference>
<dbReference type="Pfam" id="PF01699">
    <property type="entry name" value="Na_Ca_ex"/>
    <property type="match status" value="2"/>
</dbReference>
<feature type="domain" description="Sodium/calcium exchanger membrane region" evidence="6">
    <location>
        <begin position="173"/>
        <end position="309"/>
    </location>
</feature>
<comment type="caution">
    <text evidence="7">The sequence shown here is derived from an EMBL/GenBank/DDBJ whole genome shotgun (WGS) entry which is preliminary data.</text>
</comment>
<name>A0A1G2FCI0_9BACT</name>
<feature type="non-terminal residue" evidence="7">
    <location>
        <position position="309"/>
    </location>
</feature>
<dbReference type="EMBL" id="MHMY01000007">
    <property type="protein sequence ID" value="OGZ35784.1"/>
    <property type="molecule type" value="Genomic_DNA"/>
</dbReference>
<organism evidence="7 8">
    <name type="scientific">Candidatus Portnoybacteria bacterium RIFCSPHIGHO2_01_FULL_40_12b</name>
    <dbReference type="NCBI Taxonomy" id="1801994"/>
    <lineage>
        <taxon>Bacteria</taxon>
        <taxon>Candidatus Portnoyibacteriota</taxon>
    </lineage>
</organism>
<feature type="transmembrane region" description="Helical" evidence="5">
    <location>
        <begin position="268"/>
        <end position="288"/>
    </location>
</feature>
<evidence type="ECO:0000256" key="1">
    <source>
        <dbReference type="ARBA" id="ARBA00004141"/>
    </source>
</evidence>
<feature type="domain" description="Sodium/calcium exchanger membrane region" evidence="6">
    <location>
        <begin position="5"/>
        <end position="143"/>
    </location>
</feature>
<keyword evidence="4 5" id="KW-0472">Membrane</keyword>
<dbReference type="AlphaFoldDB" id="A0A1G2FCI0"/>
<dbReference type="GO" id="GO:0005886">
    <property type="term" value="C:plasma membrane"/>
    <property type="evidence" value="ECO:0007669"/>
    <property type="project" value="TreeGrafter"/>
</dbReference>
<evidence type="ECO:0000313" key="8">
    <source>
        <dbReference type="Proteomes" id="UP000176974"/>
    </source>
</evidence>
<protein>
    <recommendedName>
        <fullName evidence="6">Sodium/calcium exchanger membrane region domain-containing protein</fullName>
    </recommendedName>
</protein>
<dbReference type="PANTHER" id="PTHR10846:SF8">
    <property type="entry name" value="INNER MEMBRANE PROTEIN YRBG"/>
    <property type="match status" value="1"/>
</dbReference>
<feature type="transmembrane region" description="Helical" evidence="5">
    <location>
        <begin position="69"/>
        <end position="93"/>
    </location>
</feature>
<evidence type="ECO:0000313" key="7">
    <source>
        <dbReference type="EMBL" id="OGZ35784.1"/>
    </source>
</evidence>
<accession>A0A1G2FCI0</accession>
<dbReference type="Gene3D" id="1.20.1420.30">
    <property type="entry name" value="NCX, central ion-binding region"/>
    <property type="match status" value="1"/>
</dbReference>